<gene>
    <name evidence="2" type="ORF">V9T40_013605</name>
</gene>
<dbReference type="AlphaFoldDB" id="A0AAN9Y1I2"/>
<sequence length="111" mass="12188">MNVHFPPSPSPSPRFSSRKIVLKKTSVNCEGSRLNSAPPHQKRKQKNSPVFFGPSPASTWAPGSNCECFAMGDCRNLRKDGDYVDGDDPKGRRLINIGCGYLSVTPFCVNM</sequence>
<reference evidence="2 3" key="1">
    <citation type="submission" date="2024-03" db="EMBL/GenBank/DDBJ databases">
        <title>Adaptation during the transition from Ophiocordyceps entomopathogen to insect associate is accompanied by gene loss and intensified selection.</title>
        <authorList>
            <person name="Ward C.M."/>
            <person name="Onetto C.A."/>
            <person name="Borneman A.R."/>
        </authorList>
    </citation>
    <scope>NUCLEOTIDE SEQUENCE [LARGE SCALE GENOMIC DNA]</scope>
    <source>
        <strain evidence="2">AWRI1</strain>
        <tissue evidence="2">Single Adult Female</tissue>
    </source>
</reference>
<organism evidence="2 3">
    <name type="scientific">Parthenolecanium corni</name>
    <dbReference type="NCBI Taxonomy" id="536013"/>
    <lineage>
        <taxon>Eukaryota</taxon>
        <taxon>Metazoa</taxon>
        <taxon>Ecdysozoa</taxon>
        <taxon>Arthropoda</taxon>
        <taxon>Hexapoda</taxon>
        <taxon>Insecta</taxon>
        <taxon>Pterygota</taxon>
        <taxon>Neoptera</taxon>
        <taxon>Paraneoptera</taxon>
        <taxon>Hemiptera</taxon>
        <taxon>Sternorrhyncha</taxon>
        <taxon>Coccoidea</taxon>
        <taxon>Coccidae</taxon>
        <taxon>Parthenolecanium</taxon>
    </lineage>
</organism>
<protein>
    <submittedName>
        <fullName evidence="2">Uncharacterized protein</fullName>
    </submittedName>
</protein>
<proteinExistence type="predicted"/>
<dbReference type="EMBL" id="JBBCAQ010000033">
    <property type="protein sequence ID" value="KAK7582160.1"/>
    <property type="molecule type" value="Genomic_DNA"/>
</dbReference>
<evidence type="ECO:0000313" key="3">
    <source>
        <dbReference type="Proteomes" id="UP001367676"/>
    </source>
</evidence>
<accession>A0AAN9Y1I2</accession>
<name>A0AAN9Y1I2_9HEMI</name>
<feature type="region of interest" description="Disordered" evidence="1">
    <location>
        <begin position="30"/>
        <end position="56"/>
    </location>
</feature>
<dbReference type="Proteomes" id="UP001367676">
    <property type="component" value="Unassembled WGS sequence"/>
</dbReference>
<comment type="caution">
    <text evidence="2">The sequence shown here is derived from an EMBL/GenBank/DDBJ whole genome shotgun (WGS) entry which is preliminary data.</text>
</comment>
<evidence type="ECO:0000313" key="2">
    <source>
        <dbReference type="EMBL" id="KAK7582160.1"/>
    </source>
</evidence>
<keyword evidence="3" id="KW-1185">Reference proteome</keyword>
<evidence type="ECO:0000256" key="1">
    <source>
        <dbReference type="SAM" id="MobiDB-lite"/>
    </source>
</evidence>